<reference evidence="1" key="1">
    <citation type="submission" date="2023-11" db="EMBL/GenBank/DDBJ databases">
        <authorList>
            <person name="Poullet M."/>
        </authorList>
    </citation>
    <scope>NUCLEOTIDE SEQUENCE</scope>
    <source>
        <strain evidence="1">E1834</strain>
    </source>
</reference>
<keyword evidence="2" id="KW-1185">Reference proteome</keyword>
<evidence type="ECO:0000313" key="2">
    <source>
        <dbReference type="Proteomes" id="UP001497535"/>
    </source>
</evidence>
<protein>
    <submittedName>
        <fullName evidence="1">Uncharacterized protein</fullName>
    </submittedName>
</protein>
<organism evidence="1 2">
    <name type="scientific">Meloidogyne enterolobii</name>
    <name type="common">Root-knot nematode worm</name>
    <name type="synonym">Meloidogyne mayaguensis</name>
    <dbReference type="NCBI Taxonomy" id="390850"/>
    <lineage>
        <taxon>Eukaryota</taxon>
        <taxon>Metazoa</taxon>
        <taxon>Ecdysozoa</taxon>
        <taxon>Nematoda</taxon>
        <taxon>Chromadorea</taxon>
        <taxon>Rhabditida</taxon>
        <taxon>Tylenchina</taxon>
        <taxon>Tylenchomorpha</taxon>
        <taxon>Tylenchoidea</taxon>
        <taxon>Meloidogynidae</taxon>
        <taxon>Meloidogyninae</taxon>
        <taxon>Meloidogyne</taxon>
    </lineage>
</organism>
<comment type="caution">
    <text evidence="1">The sequence shown here is derived from an EMBL/GenBank/DDBJ whole genome shotgun (WGS) entry which is preliminary data.</text>
</comment>
<dbReference type="EMBL" id="CAVMJV010000081">
    <property type="protein sequence ID" value="CAK5090266.1"/>
    <property type="molecule type" value="Genomic_DNA"/>
</dbReference>
<sequence>MRSDSFTSSFAQRHVDVNLDATQVELHKESRWYSGWKAFSESNPYYNKLLDWKMRIDESENIVFRGVRSTMERIQLAFTSQDDVSIVLTEISKVDPNFNKHNWLRFCEKEMIPNILEAVIQMNVDVLNDWCYERAS</sequence>
<gene>
    <name evidence="1" type="ORF">MENTE1834_LOCUS38044</name>
</gene>
<dbReference type="Proteomes" id="UP001497535">
    <property type="component" value="Unassembled WGS sequence"/>
</dbReference>
<name>A0ACB1AGV3_MELEN</name>
<accession>A0ACB1AGV3</accession>
<evidence type="ECO:0000313" key="1">
    <source>
        <dbReference type="EMBL" id="CAK5090266.1"/>
    </source>
</evidence>
<proteinExistence type="predicted"/>